<gene>
    <name evidence="1" type="ORF">Cboi01_000483200</name>
</gene>
<dbReference type="Proteomes" id="UP001165101">
    <property type="component" value="Unassembled WGS sequence"/>
</dbReference>
<comment type="caution">
    <text evidence="1">The sequence shown here is derived from an EMBL/GenBank/DDBJ whole genome shotgun (WGS) entry which is preliminary data.</text>
</comment>
<evidence type="ECO:0000313" key="2">
    <source>
        <dbReference type="Proteomes" id="UP001165101"/>
    </source>
</evidence>
<protein>
    <submittedName>
        <fullName evidence="1">Unnamed protein product</fullName>
    </submittedName>
</protein>
<dbReference type="EMBL" id="BSXV01003331">
    <property type="protein sequence ID" value="GME98102.1"/>
    <property type="molecule type" value="Genomic_DNA"/>
</dbReference>
<proteinExistence type="predicted"/>
<name>A0ACB5TZ77_CANBO</name>
<keyword evidence="2" id="KW-1185">Reference proteome</keyword>
<reference evidence="1" key="1">
    <citation type="submission" date="2023-04" db="EMBL/GenBank/DDBJ databases">
        <title>Candida boidinii NBRC 1967.</title>
        <authorList>
            <person name="Ichikawa N."/>
            <person name="Sato H."/>
            <person name="Tonouchi N."/>
        </authorList>
    </citation>
    <scope>NUCLEOTIDE SEQUENCE</scope>
    <source>
        <strain evidence="1">NBRC 1967</strain>
    </source>
</reference>
<evidence type="ECO:0000313" key="1">
    <source>
        <dbReference type="EMBL" id="GME98102.1"/>
    </source>
</evidence>
<sequence>MKDWDGCDKNDASEQSEIHEKCHGKGGLRPGIWPGLLTDAHGWEQHLAMGALPHSRHTFVPLDGCIVPPPTALCAGDPAHGRLGWPKAYRNTRRQVSGMILSSRAPFQCGKPRANGERVLPGTERSQHPWCLGRASSTPNSLKFPLSVL</sequence>
<organism evidence="1 2">
    <name type="scientific">Candida boidinii</name>
    <name type="common">Yeast</name>
    <dbReference type="NCBI Taxonomy" id="5477"/>
    <lineage>
        <taxon>Eukaryota</taxon>
        <taxon>Fungi</taxon>
        <taxon>Dikarya</taxon>
        <taxon>Ascomycota</taxon>
        <taxon>Saccharomycotina</taxon>
        <taxon>Pichiomycetes</taxon>
        <taxon>Pichiales</taxon>
        <taxon>Pichiaceae</taxon>
        <taxon>Ogataea</taxon>
        <taxon>Ogataea/Candida clade</taxon>
    </lineage>
</organism>
<accession>A0ACB5TZ77</accession>